<name>A0A0D7BMJ8_9AGAR</name>
<organism evidence="2 3">
    <name type="scientific">Cylindrobasidium torrendii FP15055 ss-10</name>
    <dbReference type="NCBI Taxonomy" id="1314674"/>
    <lineage>
        <taxon>Eukaryota</taxon>
        <taxon>Fungi</taxon>
        <taxon>Dikarya</taxon>
        <taxon>Basidiomycota</taxon>
        <taxon>Agaricomycotina</taxon>
        <taxon>Agaricomycetes</taxon>
        <taxon>Agaricomycetidae</taxon>
        <taxon>Agaricales</taxon>
        <taxon>Marasmiineae</taxon>
        <taxon>Physalacriaceae</taxon>
        <taxon>Cylindrobasidium</taxon>
    </lineage>
</organism>
<accession>A0A0D7BMJ8</accession>
<dbReference type="STRING" id="1314674.A0A0D7BMJ8"/>
<dbReference type="AlphaFoldDB" id="A0A0D7BMJ8"/>
<keyword evidence="3" id="KW-1185">Reference proteome</keyword>
<evidence type="ECO:0000313" key="3">
    <source>
        <dbReference type="Proteomes" id="UP000054007"/>
    </source>
</evidence>
<proteinExistence type="predicted"/>
<evidence type="ECO:0000256" key="1">
    <source>
        <dbReference type="SAM" id="SignalP"/>
    </source>
</evidence>
<gene>
    <name evidence="2" type="ORF">CYLTODRAFT_419349</name>
</gene>
<feature type="signal peptide" evidence="1">
    <location>
        <begin position="1"/>
        <end position="21"/>
    </location>
</feature>
<dbReference type="OrthoDB" id="10063670at2759"/>
<dbReference type="PANTHER" id="PTHR37475">
    <property type="entry name" value="ZYGOTE-SPECIFIC CLASS V COPY B GENE PROTEIN"/>
    <property type="match status" value="1"/>
</dbReference>
<dbReference type="PANTHER" id="PTHR37475:SF1">
    <property type="entry name" value="ZYGOTE-SPECIFIC PROTEIN"/>
    <property type="match status" value="1"/>
</dbReference>
<evidence type="ECO:0000313" key="2">
    <source>
        <dbReference type="EMBL" id="KIY70821.1"/>
    </source>
</evidence>
<keyword evidence="1" id="KW-0732">Signal</keyword>
<protein>
    <submittedName>
        <fullName evidence="2">Uncharacterized protein</fullName>
    </submittedName>
</protein>
<reference evidence="2 3" key="1">
    <citation type="journal article" date="2015" name="Fungal Genet. Biol.">
        <title>Evolution of novel wood decay mechanisms in Agaricales revealed by the genome sequences of Fistulina hepatica and Cylindrobasidium torrendii.</title>
        <authorList>
            <person name="Floudas D."/>
            <person name="Held B.W."/>
            <person name="Riley R."/>
            <person name="Nagy L.G."/>
            <person name="Koehler G."/>
            <person name="Ransdell A.S."/>
            <person name="Younus H."/>
            <person name="Chow J."/>
            <person name="Chiniquy J."/>
            <person name="Lipzen A."/>
            <person name="Tritt A."/>
            <person name="Sun H."/>
            <person name="Haridas S."/>
            <person name="LaButti K."/>
            <person name="Ohm R.A."/>
            <person name="Kues U."/>
            <person name="Blanchette R.A."/>
            <person name="Grigoriev I.V."/>
            <person name="Minto R.E."/>
            <person name="Hibbett D.S."/>
        </authorList>
    </citation>
    <scope>NUCLEOTIDE SEQUENCE [LARGE SCALE GENOMIC DNA]</scope>
    <source>
        <strain evidence="2 3">FP15055 ss-10</strain>
    </source>
</reference>
<feature type="chain" id="PRO_5002317364" evidence="1">
    <location>
        <begin position="22"/>
        <end position="106"/>
    </location>
</feature>
<dbReference type="EMBL" id="KN880462">
    <property type="protein sequence ID" value="KIY70821.1"/>
    <property type="molecule type" value="Genomic_DNA"/>
</dbReference>
<sequence length="106" mass="10767">MVRLTILAAVTAITLVPAVDAGLIAYGLCQTGCNTLAVACYSAAGFAFGTVIAAAAAPPAILACNAGLGTLVLSFLPSSSQNADTARQLLRRVRCYCAHRPNALKS</sequence>
<dbReference type="Proteomes" id="UP000054007">
    <property type="component" value="Unassembled WGS sequence"/>
</dbReference>